<dbReference type="InterPro" id="IPR018060">
    <property type="entry name" value="HTH_AraC"/>
</dbReference>
<keyword evidence="1" id="KW-0805">Transcription regulation</keyword>
<dbReference type="AlphaFoldDB" id="A0A7S9LTI3"/>
<dbReference type="InterPro" id="IPR029442">
    <property type="entry name" value="GyrI-like"/>
</dbReference>
<dbReference type="SMART" id="SM00871">
    <property type="entry name" value="AraC_E_bind"/>
    <property type="match status" value="1"/>
</dbReference>
<keyword evidence="2" id="KW-0238">DNA-binding</keyword>
<dbReference type="InterPro" id="IPR020449">
    <property type="entry name" value="Tscrpt_reg_AraC-type_HTH"/>
</dbReference>
<dbReference type="InterPro" id="IPR011256">
    <property type="entry name" value="Reg_factor_effector_dom_sf"/>
</dbReference>
<dbReference type="InterPro" id="IPR009057">
    <property type="entry name" value="Homeodomain-like_sf"/>
</dbReference>
<dbReference type="KEGG" id="poz:I0K15_04620"/>
<dbReference type="EMBL" id="CP064942">
    <property type="protein sequence ID" value="QPH55037.1"/>
    <property type="molecule type" value="Genomic_DNA"/>
</dbReference>
<dbReference type="RefSeq" id="WP_196104236.1">
    <property type="nucleotide sequence ID" value="NZ_CP064942.1"/>
</dbReference>
<protein>
    <submittedName>
        <fullName evidence="5">AraC family transcriptional regulator</fullName>
    </submittedName>
</protein>
<dbReference type="PRINTS" id="PR00032">
    <property type="entry name" value="HTHARAC"/>
</dbReference>
<reference evidence="5 6" key="1">
    <citation type="submission" date="2020-11" db="EMBL/GenBank/DDBJ databases">
        <title>Description of Pontivivens ytuae sp. nov. isolated from deep sea sediment of Mariana Trench.</title>
        <authorList>
            <person name="Wang Z."/>
            <person name="Sun Q.-L."/>
            <person name="Xu X.-D."/>
            <person name="Tang Y.-Z."/>
            <person name="Zhang J."/>
        </authorList>
    </citation>
    <scope>NUCLEOTIDE SEQUENCE [LARGE SCALE GENOMIC DNA]</scope>
    <source>
        <strain evidence="5 6">MT2928</strain>
    </source>
</reference>
<dbReference type="PANTHER" id="PTHR40055">
    <property type="entry name" value="TRANSCRIPTIONAL REGULATOR YGIV-RELATED"/>
    <property type="match status" value="1"/>
</dbReference>
<name>A0A7S9LTI3_9RHOB</name>
<dbReference type="Proteomes" id="UP000594800">
    <property type="component" value="Chromosome"/>
</dbReference>
<dbReference type="Pfam" id="PF12833">
    <property type="entry name" value="HTH_18"/>
    <property type="match status" value="1"/>
</dbReference>
<keyword evidence="3" id="KW-0804">Transcription</keyword>
<dbReference type="InterPro" id="IPR050908">
    <property type="entry name" value="SmbC-like"/>
</dbReference>
<dbReference type="PANTHER" id="PTHR40055:SF1">
    <property type="entry name" value="TRANSCRIPTIONAL REGULATOR YGIV-RELATED"/>
    <property type="match status" value="1"/>
</dbReference>
<dbReference type="InterPro" id="IPR010499">
    <property type="entry name" value="AraC_E-bd"/>
</dbReference>
<dbReference type="Gene3D" id="3.20.80.10">
    <property type="entry name" value="Regulatory factor, effector binding domain"/>
    <property type="match status" value="1"/>
</dbReference>
<gene>
    <name evidence="5" type="ORF">I0K15_04620</name>
</gene>
<dbReference type="PROSITE" id="PS01124">
    <property type="entry name" value="HTH_ARAC_FAMILY_2"/>
    <property type="match status" value="1"/>
</dbReference>
<evidence type="ECO:0000256" key="1">
    <source>
        <dbReference type="ARBA" id="ARBA00023015"/>
    </source>
</evidence>
<dbReference type="SUPFAM" id="SSF55136">
    <property type="entry name" value="Probable bacterial effector-binding domain"/>
    <property type="match status" value="1"/>
</dbReference>
<evidence type="ECO:0000313" key="5">
    <source>
        <dbReference type="EMBL" id="QPH55037.1"/>
    </source>
</evidence>
<sequence>MQSYEDRILRVVDHIHDNPTGDLSLDALADVAAMSRFHWHRIYQAMTGETLAQTVRRMRLHRAACWLVQRDWPIAEVAKRAGYPNLQSFTRTFGEAYGMSPGAFRQRGELRSPLQQPDRGDYPVHPVDIAEVPPRRLAAVPHKGAYMEIGKAFEKVGNIFTARELWPHARGMVGVYHDDVTAVPEAELNSHAGVVVEDGFEMPDVLEDLRLAPGRTAVMHYKGPYAGLRAAYDYLYGVWLPKSGEVPGDAPPFEVYLNSPMDTPPEELLTDVCVPLK</sequence>
<evidence type="ECO:0000256" key="3">
    <source>
        <dbReference type="ARBA" id="ARBA00023163"/>
    </source>
</evidence>
<evidence type="ECO:0000313" key="6">
    <source>
        <dbReference type="Proteomes" id="UP000594800"/>
    </source>
</evidence>
<proteinExistence type="predicted"/>
<dbReference type="Pfam" id="PF06445">
    <property type="entry name" value="GyrI-like"/>
    <property type="match status" value="1"/>
</dbReference>
<dbReference type="GO" id="GO:0003700">
    <property type="term" value="F:DNA-binding transcription factor activity"/>
    <property type="evidence" value="ECO:0007669"/>
    <property type="project" value="InterPro"/>
</dbReference>
<evidence type="ECO:0000256" key="2">
    <source>
        <dbReference type="ARBA" id="ARBA00023125"/>
    </source>
</evidence>
<dbReference type="SMART" id="SM00342">
    <property type="entry name" value="HTH_ARAC"/>
    <property type="match status" value="1"/>
</dbReference>
<feature type="domain" description="HTH araC/xylS-type" evidence="4">
    <location>
        <begin position="9"/>
        <end position="107"/>
    </location>
</feature>
<dbReference type="GO" id="GO:0043565">
    <property type="term" value="F:sequence-specific DNA binding"/>
    <property type="evidence" value="ECO:0007669"/>
    <property type="project" value="InterPro"/>
</dbReference>
<evidence type="ECO:0000259" key="4">
    <source>
        <dbReference type="PROSITE" id="PS01124"/>
    </source>
</evidence>
<keyword evidence="6" id="KW-1185">Reference proteome</keyword>
<dbReference type="SUPFAM" id="SSF46689">
    <property type="entry name" value="Homeodomain-like"/>
    <property type="match status" value="2"/>
</dbReference>
<dbReference type="Gene3D" id="1.10.10.60">
    <property type="entry name" value="Homeodomain-like"/>
    <property type="match status" value="1"/>
</dbReference>
<accession>A0A7S9LTI3</accession>
<organism evidence="5 6">
    <name type="scientific">Pontivivens ytuae</name>
    <dbReference type="NCBI Taxonomy" id="2789856"/>
    <lineage>
        <taxon>Bacteria</taxon>
        <taxon>Pseudomonadati</taxon>
        <taxon>Pseudomonadota</taxon>
        <taxon>Alphaproteobacteria</taxon>
        <taxon>Rhodobacterales</taxon>
        <taxon>Paracoccaceae</taxon>
        <taxon>Pontivivens</taxon>
    </lineage>
</organism>